<evidence type="ECO:0000313" key="2">
    <source>
        <dbReference type="Proteomes" id="UP000029264"/>
    </source>
</evidence>
<dbReference type="STRING" id="1515746.HR45_02270"/>
<dbReference type="Proteomes" id="UP000029264">
    <property type="component" value="Unassembled WGS sequence"/>
</dbReference>
<name>A0A094K3F9_9GAMM</name>
<proteinExistence type="predicted"/>
<protein>
    <submittedName>
        <fullName evidence="1">Uncharacterized protein</fullName>
    </submittedName>
</protein>
<dbReference type="AlphaFoldDB" id="A0A094K3F9"/>
<sequence length="75" mass="8097">MSEPNFTELNQRTCLSFKQQQRMIKALLAGKTILCEHCGKALSAKLPSAKGDVVGTIRCAKGCTDIELEADIASN</sequence>
<reference evidence="1 2" key="1">
    <citation type="submission" date="2014-06" db="EMBL/GenBank/DDBJ databases">
        <title>Shewanella sp. YQH10.</title>
        <authorList>
            <person name="Liu Y."/>
            <person name="Zeng R."/>
        </authorList>
    </citation>
    <scope>NUCLEOTIDE SEQUENCE [LARGE SCALE GENOMIC DNA]</scope>
    <source>
        <strain evidence="1 2">YQH10</strain>
    </source>
</reference>
<keyword evidence="2" id="KW-1185">Reference proteome</keyword>
<comment type="caution">
    <text evidence="1">The sequence shown here is derived from an EMBL/GenBank/DDBJ whole genome shotgun (WGS) entry which is preliminary data.</text>
</comment>
<dbReference type="OrthoDB" id="6387849at2"/>
<dbReference type="EMBL" id="JPEO01000001">
    <property type="protein sequence ID" value="KFZ39236.1"/>
    <property type="molecule type" value="Genomic_DNA"/>
</dbReference>
<dbReference type="eggNOG" id="ENOG5033FEU">
    <property type="taxonomic scope" value="Bacteria"/>
</dbReference>
<organism evidence="1 2">
    <name type="scientific">Shewanella mangrovi</name>
    <dbReference type="NCBI Taxonomy" id="1515746"/>
    <lineage>
        <taxon>Bacteria</taxon>
        <taxon>Pseudomonadati</taxon>
        <taxon>Pseudomonadota</taxon>
        <taxon>Gammaproteobacteria</taxon>
        <taxon>Alteromonadales</taxon>
        <taxon>Shewanellaceae</taxon>
        <taxon>Shewanella</taxon>
    </lineage>
</organism>
<evidence type="ECO:0000313" key="1">
    <source>
        <dbReference type="EMBL" id="KFZ39236.1"/>
    </source>
</evidence>
<gene>
    <name evidence="1" type="ORF">HR45_02270</name>
</gene>
<accession>A0A094K3F9</accession>